<keyword evidence="2" id="KW-1185">Reference proteome</keyword>
<comment type="caution">
    <text evidence="1">The sequence shown here is derived from an EMBL/GenBank/DDBJ whole genome shotgun (WGS) entry which is preliminary data.</text>
</comment>
<sequence>MSISYERTFHKRRLNLRTRLVTPLSRDVKLGDVARVPKRRIQNSCGTVPGSRLAGFTFPTLVIVVQPLTSVCDRAPILPTFSTNIIVPTFAYGDIVTLSFVAGEKNPIWTARWFPKYVECAFVQLEATNIMLPKEPMIEWTWRLTSTIDPRVDHADTLQ</sequence>
<name>A0A9P6B3F0_9AGAM</name>
<evidence type="ECO:0000313" key="2">
    <source>
        <dbReference type="Proteomes" id="UP000886523"/>
    </source>
</evidence>
<proteinExistence type="predicted"/>
<evidence type="ECO:0000313" key="1">
    <source>
        <dbReference type="EMBL" id="KAF9516662.1"/>
    </source>
</evidence>
<organism evidence="1 2">
    <name type="scientific">Hydnum rufescens UP504</name>
    <dbReference type="NCBI Taxonomy" id="1448309"/>
    <lineage>
        <taxon>Eukaryota</taxon>
        <taxon>Fungi</taxon>
        <taxon>Dikarya</taxon>
        <taxon>Basidiomycota</taxon>
        <taxon>Agaricomycotina</taxon>
        <taxon>Agaricomycetes</taxon>
        <taxon>Cantharellales</taxon>
        <taxon>Hydnaceae</taxon>
        <taxon>Hydnum</taxon>
    </lineage>
</organism>
<dbReference type="Proteomes" id="UP000886523">
    <property type="component" value="Unassembled WGS sequence"/>
</dbReference>
<protein>
    <submittedName>
        <fullName evidence="1">Uncharacterized protein</fullName>
    </submittedName>
</protein>
<dbReference type="AlphaFoldDB" id="A0A9P6B3F0"/>
<accession>A0A9P6B3F0</accession>
<gene>
    <name evidence="1" type="ORF">BS47DRAFT_1340547</name>
</gene>
<reference evidence="1" key="1">
    <citation type="journal article" date="2020" name="Nat. Commun.">
        <title>Large-scale genome sequencing of mycorrhizal fungi provides insights into the early evolution of symbiotic traits.</title>
        <authorList>
            <person name="Miyauchi S."/>
            <person name="Kiss E."/>
            <person name="Kuo A."/>
            <person name="Drula E."/>
            <person name="Kohler A."/>
            <person name="Sanchez-Garcia M."/>
            <person name="Morin E."/>
            <person name="Andreopoulos B."/>
            <person name="Barry K.W."/>
            <person name="Bonito G."/>
            <person name="Buee M."/>
            <person name="Carver A."/>
            <person name="Chen C."/>
            <person name="Cichocki N."/>
            <person name="Clum A."/>
            <person name="Culley D."/>
            <person name="Crous P.W."/>
            <person name="Fauchery L."/>
            <person name="Girlanda M."/>
            <person name="Hayes R.D."/>
            <person name="Keri Z."/>
            <person name="LaButti K."/>
            <person name="Lipzen A."/>
            <person name="Lombard V."/>
            <person name="Magnuson J."/>
            <person name="Maillard F."/>
            <person name="Murat C."/>
            <person name="Nolan M."/>
            <person name="Ohm R.A."/>
            <person name="Pangilinan J."/>
            <person name="Pereira M.F."/>
            <person name="Perotto S."/>
            <person name="Peter M."/>
            <person name="Pfister S."/>
            <person name="Riley R."/>
            <person name="Sitrit Y."/>
            <person name="Stielow J.B."/>
            <person name="Szollosi G."/>
            <person name="Zifcakova L."/>
            <person name="Stursova M."/>
            <person name="Spatafora J.W."/>
            <person name="Tedersoo L."/>
            <person name="Vaario L.M."/>
            <person name="Yamada A."/>
            <person name="Yan M."/>
            <person name="Wang P."/>
            <person name="Xu J."/>
            <person name="Bruns T."/>
            <person name="Baldrian P."/>
            <person name="Vilgalys R."/>
            <person name="Dunand C."/>
            <person name="Henrissat B."/>
            <person name="Grigoriev I.V."/>
            <person name="Hibbett D."/>
            <person name="Nagy L.G."/>
            <person name="Martin F.M."/>
        </authorList>
    </citation>
    <scope>NUCLEOTIDE SEQUENCE</scope>
    <source>
        <strain evidence="1">UP504</strain>
    </source>
</reference>
<dbReference type="EMBL" id="MU128937">
    <property type="protein sequence ID" value="KAF9516662.1"/>
    <property type="molecule type" value="Genomic_DNA"/>
</dbReference>